<keyword evidence="1" id="KW-0472">Membrane</keyword>
<dbReference type="Proteomes" id="UP000245790">
    <property type="component" value="Unassembled WGS sequence"/>
</dbReference>
<protein>
    <recommendedName>
        <fullName evidence="4">DUF1269 domain-containing protein</fullName>
    </recommendedName>
</protein>
<evidence type="ECO:0000256" key="1">
    <source>
        <dbReference type="SAM" id="Phobius"/>
    </source>
</evidence>
<dbReference type="RefSeq" id="WP_109764868.1">
    <property type="nucleotide sequence ID" value="NZ_QGGU01000013.1"/>
</dbReference>
<evidence type="ECO:0000313" key="3">
    <source>
        <dbReference type="Proteomes" id="UP000245790"/>
    </source>
</evidence>
<dbReference type="EMBL" id="QGGU01000013">
    <property type="protein sequence ID" value="PWK46434.1"/>
    <property type="molecule type" value="Genomic_DNA"/>
</dbReference>
<keyword evidence="1" id="KW-1133">Transmembrane helix</keyword>
<feature type="transmembrane region" description="Helical" evidence="1">
    <location>
        <begin position="64"/>
        <end position="82"/>
    </location>
</feature>
<keyword evidence="1" id="KW-0812">Transmembrane</keyword>
<accession>A0A316FC48</accession>
<feature type="transmembrane region" description="Helical" evidence="1">
    <location>
        <begin position="94"/>
        <end position="114"/>
    </location>
</feature>
<reference evidence="2 3" key="1">
    <citation type="submission" date="2018-05" db="EMBL/GenBank/DDBJ databases">
        <title>Genomic Encyclopedia of Type Strains, Phase IV (KMG-IV): sequencing the most valuable type-strain genomes for metagenomic binning, comparative biology and taxonomic classification.</title>
        <authorList>
            <person name="Goeker M."/>
        </authorList>
    </citation>
    <scope>NUCLEOTIDE SEQUENCE [LARGE SCALE GENOMIC DNA]</scope>
    <source>
        <strain evidence="2 3">DSM 25350</strain>
    </source>
</reference>
<proteinExistence type="predicted"/>
<keyword evidence="3" id="KW-1185">Reference proteome</keyword>
<name>A0A316FC48_9GAMM</name>
<evidence type="ECO:0008006" key="4">
    <source>
        <dbReference type="Google" id="ProtNLM"/>
    </source>
</evidence>
<comment type="caution">
    <text evidence="2">The sequence shown here is derived from an EMBL/GenBank/DDBJ whole genome shotgun (WGS) entry which is preliminary data.</text>
</comment>
<dbReference type="AlphaFoldDB" id="A0A316FC48"/>
<organism evidence="2 3">
    <name type="scientific">Pleionea mediterranea</name>
    <dbReference type="NCBI Taxonomy" id="523701"/>
    <lineage>
        <taxon>Bacteria</taxon>
        <taxon>Pseudomonadati</taxon>
        <taxon>Pseudomonadota</taxon>
        <taxon>Gammaproteobacteria</taxon>
        <taxon>Oceanospirillales</taxon>
        <taxon>Pleioneaceae</taxon>
        <taxon>Pleionea</taxon>
    </lineage>
</organism>
<dbReference type="OrthoDB" id="5905880at2"/>
<evidence type="ECO:0000313" key="2">
    <source>
        <dbReference type="EMBL" id="PWK46434.1"/>
    </source>
</evidence>
<sequence>MRRLYYIADDLKTTENIAKSLSRLNDFAWRYHVISQDQQGLTQHNIRCGQFWHLTDSARQAEQGALIGMIAGVIGAGFYAAFNPQLLPLPISSWLAYILVPAIVGGWAGAFWGARSQHYQLKRFDEELKYGGYVVMIDVPKNQMQMVHQYLISRVNNLKVAGDSSAYAIPFAS</sequence>
<gene>
    <name evidence="2" type="ORF">C8D97_113119</name>
</gene>